<accession>A0A7C9B7J8</accession>
<dbReference type="RefSeq" id="WP_152756016.1">
    <property type="nucleotide sequence ID" value="NZ_WHLY01000001.1"/>
</dbReference>
<dbReference type="Proteomes" id="UP000479293">
    <property type="component" value="Unassembled WGS sequence"/>
</dbReference>
<feature type="chain" id="PRO_5028821955" description="TMF family protein" evidence="2">
    <location>
        <begin position="21"/>
        <end position="514"/>
    </location>
</feature>
<evidence type="ECO:0000256" key="1">
    <source>
        <dbReference type="SAM" id="Coils"/>
    </source>
</evidence>
<feature type="coiled-coil region" evidence="1">
    <location>
        <begin position="476"/>
        <end position="514"/>
    </location>
</feature>
<organism evidence="3 4">
    <name type="scientific">Salmonirosea aquatica</name>
    <dbReference type="NCBI Taxonomy" id="2654236"/>
    <lineage>
        <taxon>Bacteria</taxon>
        <taxon>Pseudomonadati</taxon>
        <taxon>Bacteroidota</taxon>
        <taxon>Cytophagia</taxon>
        <taxon>Cytophagales</taxon>
        <taxon>Spirosomataceae</taxon>
        <taxon>Salmonirosea</taxon>
    </lineage>
</organism>
<dbReference type="AlphaFoldDB" id="A0A7C9B7J8"/>
<sequence length="514" mass="54509">MNAKFTLTFFLLALAFAGRAQNQIITPAGKPLVIGHQGGVKFSHLDATTPTQASNGKVLSVDDNGVIMLVPESTGTSSQWTSTGTNPDLYFNSGNVGLGTTTPLQRLDVNGDINIPTTNAIRMGNVPFLRAPGTDNLFLGPNAGAANTTGLRNLFIGSEVGVANTTGFDNLFLGASRSGRDNTEGYENVFFGNSAGVYNTTGYRSTFIGRGAGFYNTTGKENTFVGWSAGVFNTTGFKNVFLGFSTGAGVTTGSSNTLLGSNASSNVNSTSNSTAVGESSKVDCDYCLVLGRTSPQVKVGIGTTTPQTTLHVVAGGTTATGVRFENLASTDGTGAYRLYVDASGNVLRLSTSGARESSQEGYWSLTANGHLLNGNTGGVVIGTMPSSTPPGYRLYVSEGILTERVKVAVKNTAEWRDNVLQDGYELRPLEEVASYIRQNRHLPGVPSAQEMVANGNDLHRTDALLLEKVEELTLYVIKLEKENQGMKEAAKADRNEYEKTLHSLLERVEALEKK</sequence>
<keyword evidence="1" id="KW-0175">Coiled coil</keyword>
<comment type="caution">
    <text evidence="3">The sequence shown here is derived from an EMBL/GenBank/DDBJ whole genome shotgun (WGS) entry which is preliminary data.</text>
</comment>
<protein>
    <recommendedName>
        <fullName evidence="5">TMF family protein</fullName>
    </recommendedName>
</protein>
<dbReference type="EMBL" id="WHLY01000001">
    <property type="protein sequence ID" value="MPR31922.1"/>
    <property type="molecule type" value="Genomic_DNA"/>
</dbReference>
<evidence type="ECO:0008006" key="5">
    <source>
        <dbReference type="Google" id="ProtNLM"/>
    </source>
</evidence>
<evidence type="ECO:0000313" key="4">
    <source>
        <dbReference type="Proteomes" id="UP000479293"/>
    </source>
</evidence>
<proteinExistence type="predicted"/>
<name>A0A7C9B7J8_9BACT</name>
<reference evidence="3 4" key="1">
    <citation type="submission" date="2019-10" db="EMBL/GenBank/DDBJ databases">
        <title>Draft Genome Sequence of Cytophagaceae sp. SJW1-29.</title>
        <authorList>
            <person name="Choi A."/>
        </authorList>
    </citation>
    <scope>NUCLEOTIDE SEQUENCE [LARGE SCALE GENOMIC DNA]</scope>
    <source>
        <strain evidence="3 4">SJW1-29</strain>
    </source>
</reference>
<gene>
    <name evidence="3" type="ORF">GBK04_00800</name>
</gene>
<evidence type="ECO:0000313" key="3">
    <source>
        <dbReference type="EMBL" id="MPR31922.1"/>
    </source>
</evidence>
<evidence type="ECO:0000256" key="2">
    <source>
        <dbReference type="SAM" id="SignalP"/>
    </source>
</evidence>
<feature type="signal peptide" evidence="2">
    <location>
        <begin position="1"/>
        <end position="20"/>
    </location>
</feature>
<keyword evidence="2" id="KW-0732">Signal</keyword>
<keyword evidence="4" id="KW-1185">Reference proteome</keyword>